<evidence type="ECO:0000313" key="8">
    <source>
        <dbReference type="Proteomes" id="UP001169764"/>
    </source>
</evidence>
<evidence type="ECO:0000256" key="5">
    <source>
        <dbReference type="SAM" id="Phobius"/>
    </source>
</evidence>
<feature type="transmembrane region" description="Helical" evidence="5">
    <location>
        <begin position="137"/>
        <end position="156"/>
    </location>
</feature>
<keyword evidence="8" id="KW-1185">Reference proteome</keyword>
<dbReference type="EMBL" id="JAUOTP010000002">
    <property type="protein sequence ID" value="MDO6413594.1"/>
    <property type="molecule type" value="Genomic_DNA"/>
</dbReference>
<keyword evidence="4 5" id="KW-0472">Membrane</keyword>
<dbReference type="Gene3D" id="1.20.1250.20">
    <property type="entry name" value="MFS general substrate transporter like domains"/>
    <property type="match status" value="2"/>
</dbReference>
<dbReference type="Pfam" id="PF07690">
    <property type="entry name" value="MFS_1"/>
    <property type="match status" value="1"/>
</dbReference>
<evidence type="ECO:0000313" key="7">
    <source>
        <dbReference type="EMBL" id="MDO6413594.1"/>
    </source>
</evidence>
<feature type="domain" description="Major facilitator superfamily (MFS) profile" evidence="6">
    <location>
        <begin position="201"/>
        <end position="377"/>
    </location>
</feature>
<keyword evidence="2 5" id="KW-0812">Transmembrane</keyword>
<evidence type="ECO:0000256" key="3">
    <source>
        <dbReference type="ARBA" id="ARBA00022989"/>
    </source>
</evidence>
<reference evidence="7" key="1">
    <citation type="submission" date="2023-07" db="EMBL/GenBank/DDBJ databases">
        <authorList>
            <person name="Kim M."/>
        </authorList>
    </citation>
    <scope>NUCLEOTIDE SEQUENCE</scope>
    <source>
        <strain evidence="7">BIUV-7</strain>
    </source>
</reference>
<feature type="transmembrane region" description="Helical" evidence="5">
    <location>
        <begin position="195"/>
        <end position="214"/>
    </location>
</feature>
<feature type="transmembrane region" description="Helical" evidence="5">
    <location>
        <begin position="12"/>
        <end position="32"/>
    </location>
</feature>
<feature type="transmembrane region" description="Helical" evidence="5">
    <location>
        <begin position="349"/>
        <end position="367"/>
    </location>
</feature>
<dbReference type="PANTHER" id="PTHR23514:SF13">
    <property type="entry name" value="INNER MEMBRANE PROTEIN YBJJ"/>
    <property type="match status" value="1"/>
</dbReference>
<evidence type="ECO:0000256" key="4">
    <source>
        <dbReference type="ARBA" id="ARBA00023136"/>
    </source>
</evidence>
<evidence type="ECO:0000259" key="6">
    <source>
        <dbReference type="PROSITE" id="PS50850"/>
    </source>
</evidence>
<comment type="subcellular location">
    <subcellularLocation>
        <location evidence="1">Membrane</location>
        <topology evidence="1">Multi-pass membrane protein</topology>
    </subcellularLocation>
</comment>
<dbReference type="CDD" id="cd17393">
    <property type="entry name" value="MFS_MosC_like"/>
    <property type="match status" value="1"/>
</dbReference>
<dbReference type="Proteomes" id="UP001169764">
    <property type="component" value="Unassembled WGS sequence"/>
</dbReference>
<feature type="transmembrane region" description="Helical" evidence="5">
    <location>
        <begin position="234"/>
        <end position="254"/>
    </location>
</feature>
<feature type="transmembrane region" description="Helical" evidence="5">
    <location>
        <begin position="322"/>
        <end position="343"/>
    </location>
</feature>
<feature type="transmembrane region" description="Helical" evidence="5">
    <location>
        <begin position="38"/>
        <end position="63"/>
    </location>
</feature>
<feature type="transmembrane region" description="Helical" evidence="5">
    <location>
        <begin position="162"/>
        <end position="183"/>
    </location>
</feature>
<feature type="transmembrane region" description="Helical" evidence="5">
    <location>
        <begin position="266"/>
        <end position="284"/>
    </location>
</feature>
<dbReference type="InterPro" id="IPR051788">
    <property type="entry name" value="MFS_Transporter"/>
</dbReference>
<sequence length="377" mass="38625">MAERLRLSLIPATRLAFMVPGYAISAWAPLIPHVQSKIGLSAGALGLTLLAMGLGSMSTMPFAGGLLGRFGCRRLFTIAGGIVVAILPCLALAPSAPTLALALFVLGAGLGLISAARNLHGIATERALDRRLMSGFHGFYSIGCVLGAGTMSILMGSGVPPVLAISVVALAIVIALFVSAPWITDERSAAGPAYARPRGVVLVIGLLCFVVFMVEGSVLDWSAILLTGHFHLDPARAGLGYVAFATTMTVGRLTGDGLVRRFGDRVMLSLGPLLGTVGFLIAILPVHWTLAVAGFALVGAGCANVVPLLYSVVGRQTIMPRNLALTAAGSIGFAGVLTGPAAIGFVAQWTSLSLAFLILAGLLLLVARAAPKVLAEG</sequence>
<dbReference type="InterPro" id="IPR036259">
    <property type="entry name" value="MFS_trans_sf"/>
</dbReference>
<dbReference type="InterPro" id="IPR011701">
    <property type="entry name" value="MFS"/>
</dbReference>
<dbReference type="InterPro" id="IPR020846">
    <property type="entry name" value="MFS_dom"/>
</dbReference>
<accession>A0ABT8Y783</accession>
<feature type="transmembrane region" description="Helical" evidence="5">
    <location>
        <begin position="290"/>
        <end position="310"/>
    </location>
</feature>
<evidence type="ECO:0000256" key="1">
    <source>
        <dbReference type="ARBA" id="ARBA00004141"/>
    </source>
</evidence>
<organism evidence="7 8">
    <name type="scientific">Sphingomonas natans</name>
    <dbReference type="NCBI Taxonomy" id="3063330"/>
    <lineage>
        <taxon>Bacteria</taxon>
        <taxon>Pseudomonadati</taxon>
        <taxon>Pseudomonadota</taxon>
        <taxon>Alphaproteobacteria</taxon>
        <taxon>Sphingomonadales</taxon>
        <taxon>Sphingomonadaceae</taxon>
        <taxon>Sphingomonas</taxon>
    </lineage>
</organism>
<comment type="caution">
    <text evidence="7">The sequence shown here is derived from an EMBL/GenBank/DDBJ whole genome shotgun (WGS) entry which is preliminary data.</text>
</comment>
<dbReference type="PANTHER" id="PTHR23514">
    <property type="entry name" value="BYPASS OF STOP CODON PROTEIN 6"/>
    <property type="match status" value="1"/>
</dbReference>
<feature type="transmembrane region" description="Helical" evidence="5">
    <location>
        <begin position="99"/>
        <end position="116"/>
    </location>
</feature>
<keyword evidence="3 5" id="KW-1133">Transmembrane helix</keyword>
<evidence type="ECO:0000256" key="2">
    <source>
        <dbReference type="ARBA" id="ARBA00022692"/>
    </source>
</evidence>
<dbReference type="RefSeq" id="WP_303540174.1">
    <property type="nucleotide sequence ID" value="NZ_JAUOTP010000002.1"/>
</dbReference>
<name>A0ABT8Y783_9SPHN</name>
<gene>
    <name evidence="7" type="ORF">Q4F19_04285</name>
</gene>
<proteinExistence type="predicted"/>
<protein>
    <submittedName>
        <fullName evidence="7">MFS transporter</fullName>
    </submittedName>
</protein>
<dbReference type="PROSITE" id="PS50850">
    <property type="entry name" value="MFS"/>
    <property type="match status" value="1"/>
</dbReference>
<dbReference type="SUPFAM" id="SSF103473">
    <property type="entry name" value="MFS general substrate transporter"/>
    <property type="match status" value="1"/>
</dbReference>
<feature type="transmembrane region" description="Helical" evidence="5">
    <location>
        <begin position="75"/>
        <end position="93"/>
    </location>
</feature>